<dbReference type="PROSITE" id="PS01121">
    <property type="entry name" value="CASPASE_HIS"/>
    <property type="match status" value="1"/>
</dbReference>
<dbReference type="Pfam" id="PF00656">
    <property type="entry name" value="Peptidase_C14"/>
    <property type="match status" value="1"/>
</dbReference>
<accession>A0AAR2J266</accession>
<proteinExistence type="inferred from homology"/>
<dbReference type="InterPro" id="IPR015917">
    <property type="entry name" value="Pept_C14A"/>
</dbReference>
<dbReference type="AlphaFoldDB" id="A0AAR2J266"/>
<dbReference type="SUPFAM" id="SSF52129">
    <property type="entry name" value="Caspase-like"/>
    <property type="match status" value="1"/>
</dbReference>
<dbReference type="SUPFAM" id="SSF57850">
    <property type="entry name" value="RING/U-box"/>
    <property type="match status" value="1"/>
</dbReference>
<evidence type="ECO:0000259" key="3">
    <source>
        <dbReference type="PROSITE" id="PS50207"/>
    </source>
</evidence>
<comment type="similarity">
    <text evidence="1 2">Belongs to the peptidase C14A family.</text>
</comment>
<reference evidence="5" key="2">
    <citation type="submission" date="2025-08" db="UniProtKB">
        <authorList>
            <consortium name="Ensembl"/>
        </authorList>
    </citation>
    <scope>IDENTIFICATION</scope>
</reference>
<dbReference type="Gene3D" id="3.40.50.1460">
    <property type="match status" value="1"/>
</dbReference>
<protein>
    <submittedName>
        <fullName evidence="5">Uncharacterized protein</fullName>
    </submittedName>
</protein>
<dbReference type="PRINTS" id="PR00376">
    <property type="entry name" value="IL1BCENZYME"/>
</dbReference>
<dbReference type="GO" id="GO:0006508">
    <property type="term" value="P:proteolysis"/>
    <property type="evidence" value="ECO:0007669"/>
    <property type="project" value="InterPro"/>
</dbReference>
<dbReference type="InterPro" id="IPR029030">
    <property type="entry name" value="Caspase-like_dom_sf"/>
</dbReference>
<sequence length="476" mass="54993">TTGNKLLIFNFFKNYFPQIQEFLKLKRTGNWVKSVSGFKTNWFQLFHPLNTDQPSCGLALTHKVFSFFPPEVVVLLCGHEISLDYLIAWCKYCLKQNKNCFTCPRFDEGKKQICGVGFPYQVLCQKAKLTLELKEHFEERLGALTAAKLCEYKPCPGCQSYVERADKKNLCVRCTICTSRTGCTYEFCWNCRREWKGPVITALTCANDGCGKQEVSPLNPLVLCQPEFKRDKLQKEKNDIYPMTDKNPARKRLALLINNIEFLYLDDRFGAEKDELSMEKLFEGLGYTVVTLRNLSAKGMDDAMRDFSQREEHKLSDSCFVVFMSHGSASGLNGIFNQESEDVFSTNDIFKHLNTLNCAGLRDKPKIILIQSCRGEDDGDVYVQDSGNQRLHTEHREKDFCCLRSCTPDTVSYRNIEKGTVFIQDIVEIFNQYAHQDHIEELFRKVLKKFKETHRRQMPCKERTTLSKSFYLFPGL</sequence>
<dbReference type="InterPro" id="IPR016129">
    <property type="entry name" value="Caspase_his_AS"/>
</dbReference>
<dbReference type="PROSITE" id="PS50208">
    <property type="entry name" value="CASPASE_P20"/>
    <property type="match status" value="1"/>
</dbReference>
<dbReference type="Gene3D" id="3.30.70.1470">
    <property type="entry name" value="Caspase-like"/>
    <property type="match status" value="1"/>
</dbReference>
<dbReference type="GO" id="GO:0072559">
    <property type="term" value="C:NLRP3 inflammasome complex"/>
    <property type="evidence" value="ECO:0007669"/>
    <property type="project" value="TreeGrafter"/>
</dbReference>
<name>A0AAR2J266_PYGNA</name>
<dbReference type="Ensembl" id="ENSPNAT00000053050.1">
    <property type="protein sequence ID" value="ENSPNAP00000044402.1"/>
    <property type="gene ID" value="ENSPNAG00000031400.1"/>
</dbReference>
<dbReference type="InterPro" id="IPR002398">
    <property type="entry name" value="Pept_C14"/>
</dbReference>
<reference evidence="5" key="3">
    <citation type="submission" date="2025-09" db="UniProtKB">
        <authorList>
            <consortium name="Ensembl"/>
        </authorList>
    </citation>
    <scope>IDENTIFICATION</scope>
</reference>
<dbReference type="GO" id="GO:0072557">
    <property type="term" value="C:IPAF inflammasome complex"/>
    <property type="evidence" value="ECO:0007669"/>
    <property type="project" value="TreeGrafter"/>
</dbReference>
<evidence type="ECO:0000256" key="2">
    <source>
        <dbReference type="RuleBase" id="RU003971"/>
    </source>
</evidence>
<dbReference type="InterPro" id="IPR001309">
    <property type="entry name" value="Pept_C14_p20"/>
</dbReference>
<dbReference type="Proteomes" id="UP001501920">
    <property type="component" value="Chromosome 2"/>
</dbReference>
<evidence type="ECO:0000313" key="5">
    <source>
        <dbReference type="Ensembl" id="ENSPNAP00000044402.1"/>
    </source>
</evidence>
<dbReference type="CDD" id="cd00032">
    <property type="entry name" value="CASc"/>
    <property type="match status" value="1"/>
</dbReference>
<dbReference type="GeneTree" id="ENSGT00940000162428"/>
<keyword evidence="6" id="KW-1185">Reference proteome</keyword>
<reference evidence="5 6" key="1">
    <citation type="submission" date="2020-10" db="EMBL/GenBank/DDBJ databases">
        <title>Pygocentrus nattereri (red-bellied piranha) genome, fPygNat1, primary haplotype.</title>
        <authorList>
            <person name="Myers G."/>
            <person name="Meyer A."/>
            <person name="Karagic N."/>
            <person name="Pippel M."/>
            <person name="Winkler S."/>
            <person name="Tracey A."/>
            <person name="Wood J."/>
            <person name="Formenti G."/>
            <person name="Howe K."/>
            <person name="Fedrigo O."/>
            <person name="Jarvis E.D."/>
        </authorList>
    </citation>
    <scope>NUCLEOTIDE SEQUENCE [LARGE SCALE GENOMIC DNA]</scope>
</reference>
<dbReference type="InterPro" id="IPR002138">
    <property type="entry name" value="Pept_C14_p10"/>
</dbReference>
<dbReference type="PROSITE" id="PS50207">
    <property type="entry name" value="CASPASE_P10"/>
    <property type="match status" value="1"/>
</dbReference>
<dbReference type="GO" id="GO:0050727">
    <property type="term" value="P:regulation of inflammatory response"/>
    <property type="evidence" value="ECO:0007669"/>
    <property type="project" value="TreeGrafter"/>
</dbReference>
<evidence type="ECO:0000256" key="1">
    <source>
        <dbReference type="ARBA" id="ARBA00010134"/>
    </source>
</evidence>
<dbReference type="InterPro" id="IPR011600">
    <property type="entry name" value="Pept_C14_caspase"/>
</dbReference>
<evidence type="ECO:0000259" key="4">
    <source>
        <dbReference type="PROSITE" id="PS50208"/>
    </source>
</evidence>
<dbReference type="GO" id="GO:0004197">
    <property type="term" value="F:cysteine-type endopeptidase activity"/>
    <property type="evidence" value="ECO:0007669"/>
    <property type="project" value="InterPro"/>
</dbReference>
<feature type="domain" description="Caspase family p10" evidence="3">
    <location>
        <begin position="390"/>
        <end position="474"/>
    </location>
</feature>
<evidence type="ECO:0000313" key="6">
    <source>
        <dbReference type="Proteomes" id="UP001501920"/>
    </source>
</evidence>
<feature type="domain" description="Caspase family p20" evidence="4">
    <location>
        <begin position="250"/>
        <end position="377"/>
    </location>
</feature>
<dbReference type="PANTHER" id="PTHR47901">
    <property type="entry name" value="CASPASE RECRUITMENT DOMAIN-CONTAINING PROTEIN 18"/>
    <property type="match status" value="1"/>
</dbReference>
<dbReference type="PANTHER" id="PTHR47901:SF3">
    <property type="entry name" value="CASPASE-1"/>
    <property type="match status" value="1"/>
</dbReference>
<dbReference type="SMART" id="SM00115">
    <property type="entry name" value="CASc"/>
    <property type="match status" value="1"/>
</dbReference>
<organism evidence="5 6">
    <name type="scientific">Pygocentrus nattereri</name>
    <name type="common">Red-bellied piranha</name>
    <dbReference type="NCBI Taxonomy" id="42514"/>
    <lineage>
        <taxon>Eukaryota</taxon>
        <taxon>Metazoa</taxon>
        <taxon>Chordata</taxon>
        <taxon>Craniata</taxon>
        <taxon>Vertebrata</taxon>
        <taxon>Euteleostomi</taxon>
        <taxon>Actinopterygii</taxon>
        <taxon>Neopterygii</taxon>
        <taxon>Teleostei</taxon>
        <taxon>Ostariophysi</taxon>
        <taxon>Characiformes</taxon>
        <taxon>Characoidei</taxon>
        <taxon>Pygocentrus</taxon>
    </lineage>
</organism>
<dbReference type="GO" id="GO:0097169">
    <property type="term" value="C:AIM2 inflammasome complex"/>
    <property type="evidence" value="ECO:0007669"/>
    <property type="project" value="TreeGrafter"/>
</dbReference>
<dbReference type="FunFam" id="3.30.70.1470:FF:000003">
    <property type="entry name" value="Caspase-1"/>
    <property type="match status" value="1"/>
</dbReference>